<organism evidence="1 2">
    <name type="scientific">Pseudobacteriovorax antillogorgiicola</name>
    <dbReference type="NCBI Taxonomy" id="1513793"/>
    <lineage>
        <taxon>Bacteria</taxon>
        <taxon>Pseudomonadati</taxon>
        <taxon>Bdellovibrionota</taxon>
        <taxon>Oligoflexia</taxon>
        <taxon>Oligoflexales</taxon>
        <taxon>Pseudobacteriovoracaceae</taxon>
        <taxon>Pseudobacteriovorax</taxon>
    </lineage>
</organism>
<evidence type="ECO:0000313" key="2">
    <source>
        <dbReference type="Proteomes" id="UP000192907"/>
    </source>
</evidence>
<proteinExistence type="predicted"/>
<protein>
    <submittedName>
        <fullName evidence="1">Uncharacterized protein</fullName>
    </submittedName>
</protein>
<accession>A0A1Y6BEV3</accession>
<gene>
    <name evidence="1" type="ORF">SAMN06296036_103100</name>
</gene>
<keyword evidence="2" id="KW-1185">Reference proteome</keyword>
<dbReference type="Gene3D" id="2.60.120.260">
    <property type="entry name" value="Galactose-binding domain-like"/>
    <property type="match status" value="1"/>
</dbReference>
<dbReference type="AlphaFoldDB" id="A0A1Y6BEV3"/>
<dbReference type="PROSITE" id="PS51257">
    <property type="entry name" value="PROKAR_LIPOPROTEIN"/>
    <property type="match status" value="1"/>
</dbReference>
<dbReference type="OrthoDB" id="5761316at2"/>
<name>A0A1Y6BEV3_9BACT</name>
<evidence type="ECO:0000313" key="1">
    <source>
        <dbReference type="EMBL" id="SMF00466.1"/>
    </source>
</evidence>
<reference evidence="2" key="1">
    <citation type="submission" date="2017-04" db="EMBL/GenBank/DDBJ databases">
        <authorList>
            <person name="Varghese N."/>
            <person name="Submissions S."/>
        </authorList>
    </citation>
    <scope>NUCLEOTIDE SEQUENCE [LARGE SCALE GENOMIC DNA]</scope>
    <source>
        <strain evidence="2">RKEM611</strain>
    </source>
</reference>
<sequence length="363" mass="39681">MLTRSMLGCLLISITLTSCGVKAHLIGELNESSRPATNDDDSTPEATAINEPISVGGAFLSCGVSPDEAYQKYLNESTIAVVACQIAEDDGQAMSLPEGINIDFSTYNPNGDLVMVEQLERIEDQGSIWILAMTTFSRPWLMLAKLGNNQEFETEIDMGDYTPPQQAISELEAANADEALRLGPELLMNGSFSEPQVINPQFTDGSTGWSHYDPSVVIGWQAEWNNSTCNNPVRVEVQRNNIGQQWLDLAGSCAVGTTPPAGGSNLKLTQSIATTAGSSYRLSFRYLMRNSNAIDFRIEVNDEALFDSNVNQVTPRSWQSVELDFVAQTDQTTFSVMEIGRDPLSGTLFDSISVKEISRRLIP</sequence>
<dbReference type="EMBL" id="FWZT01000003">
    <property type="protein sequence ID" value="SMF00466.1"/>
    <property type="molecule type" value="Genomic_DNA"/>
</dbReference>
<dbReference type="Proteomes" id="UP000192907">
    <property type="component" value="Unassembled WGS sequence"/>
</dbReference>
<dbReference type="RefSeq" id="WP_132316195.1">
    <property type="nucleotide sequence ID" value="NZ_FWZT01000003.1"/>
</dbReference>